<gene>
    <name evidence="4" type="ORF">ESA94_20170</name>
</gene>
<reference evidence="4 5" key="1">
    <citation type="submission" date="2019-01" db="EMBL/GenBank/DDBJ databases">
        <title>Lacibacter sp. strain TTM-7.</title>
        <authorList>
            <person name="Chen W.-M."/>
        </authorList>
    </citation>
    <scope>NUCLEOTIDE SEQUENCE [LARGE SCALE GENOMIC DNA]</scope>
    <source>
        <strain evidence="4 5">TTM-7</strain>
    </source>
</reference>
<comment type="caution">
    <text evidence="4">The sequence shown here is derived from an EMBL/GenBank/DDBJ whole genome shotgun (WGS) entry which is preliminary data.</text>
</comment>
<evidence type="ECO:0000259" key="2">
    <source>
        <dbReference type="Pfam" id="PF01841"/>
    </source>
</evidence>
<keyword evidence="5" id="KW-1185">Reference proteome</keyword>
<evidence type="ECO:0000313" key="5">
    <source>
        <dbReference type="Proteomes" id="UP000290204"/>
    </source>
</evidence>
<feature type="signal peptide" evidence="1">
    <location>
        <begin position="1"/>
        <end position="18"/>
    </location>
</feature>
<proteinExistence type="predicted"/>
<feature type="chain" id="PRO_5020331981" evidence="1">
    <location>
        <begin position="19"/>
        <end position="635"/>
    </location>
</feature>
<accession>A0A4Q1CE60</accession>
<dbReference type="Gene3D" id="2.60.40.3140">
    <property type="match status" value="1"/>
</dbReference>
<dbReference type="EMBL" id="SDHW01000008">
    <property type="protein sequence ID" value="RXK57838.1"/>
    <property type="molecule type" value="Genomic_DNA"/>
</dbReference>
<protein>
    <submittedName>
        <fullName evidence="4">DUF3857 domain-containing protein</fullName>
    </submittedName>
</protein>
<dbReference type="SUPFAM" id="SSF54001">
    <property type="entry name" value="Cysteine proteinases"/>
    <property type="match status" value="1"/>
</dbReference>
<feature type="domain" description="Transglutaminase-like" evidence="2">
    <location>
        <begin position="274"/>
        <end position="348"/>
    </location>
</feature>
<dbReference type="Gene3D" id="2.60.120.1130">
    <property type="match status" value="1"/>
</dbReference>
<dbReference type="InterPro" id="IPR024618">
    <property type="entry name" value="DUF3857"/>
</dbReference>
<name>A0A4Q1CE60_9BACT</name>
<organism evidence="4 5">
    <name type="scientific">Lacibacter luteus</name>
    <dbReference type="NCBI Taxonomy" id="2508719"/>
    <lineage>
        <taxon>Bacteria</taxon>
        <taxon>Pseudomonadati</taxon>
        <taxon>Bacteroidota</taxon>
        <taxon>Chitinophagia</taxon>
        <taxon>Chitinophagales</taxon>
        <taxon>Chitinophagaceae</taxon>
        <taxon>Lacibacter</taxon>
    </lineage>
</organism>
<dbReference type="InterPro" id="IPR038765">
    <property type="entry name" value="Papain-like_cys_pep_sf"/>
</dbReference>
<dbReference type="OrthoDB" id="8595007at2"/>
<dbReference type="Pfam" id="PF12969">
    <property type="entry name" value="DUF3857"/>
    <property type="match status" value="1"/>
</dbReference>
<feature type="domain" description="DUF3857" evidence="3">
    <location>
        <begin position="77"/>
        <end position="213"/>
    </location>
</feature>
<evidence type="ECO:0000256" key="1">
    <source>
        <dbReference type="SAM" id="SignalP"/>
    </source>
</evidence>
<dbReference type="Pfam" id="PF01841">
    <property type="entry name" value="Transglut_core"/>
    <property type="match status" value="1"/>
</dbReference>
<dbReference type="Gene3D" id="3.10.620.30">
    <property type="match status" value="1"/>
</dbReference>
<dbReference type="AlphaFoldDB" id="A0A4Q1CE60"/>
<sequence>MKILFSTVCLFFFAGVFAQNKKIDVNAVMQQFPDAMAVWLERKTDIELTWKNGEIKVQQQEFEDMLFTKDESSNFAGSNSVYFSYFYKLKNWDAFTLLPDGKKIKVTNSTTKSRSSFVFYDDSKEIEFLYPAISKGARGVTNVEYELTDPHLLSPFYFENYFPTASGTISITYPEELELNYLVKGNKDIVQVKKESKKGKTTLTFEAHNVAPVNFYGDAPPSSYFLTHVIFYIQKAKTTKGGLEPYLGTTKELAKHYYSNIAELDIAGGKEVKEVTDSLIKGLRTQEEKAKAIYKFVQQSVRYIAFEEGMGGFVPRNPELVCTRRYGDCKDKSALLVSMLRYAGLKAEFTWIGSRQLPYRYSEVPLPITDDHMICALELNGKTIFLDATDSYIPFETPASHIQGKEAFIVSSPDQFKIITVPTAEPGYSLFDDTTYLRIENKQLKGKIKIHTTGYETNDLLHRLESRTGKAREEYLQAYCYRGNNKVSIKNIKVDIDTLAHHAVISADFELPDYAKFLSNEVYINMNLLKIYTGQEIDYPKRKIPIEYDFKSTMRHVVVLDLADGYKVNEVPALKSYQNDVWGVQLSSKQADGKLYYTREFKNNNLYLYPDAFEKWNKVLENLFPVYKQSTVISK</sequence>
<evidence type="ECO:0000313" key="4">
    <source>
        <dbReference type="EMBL" id="RXK57838.1"/>
    </source>
</evidence>
<dbReference type="RefSeq" id="WP_129132762.1">
    <property type="nucleotide sequence ID" value="NZ_SDHW01000008.1"/>
</dbReference>
<dbReference type="InterPro" id="IPR002931">
    <property type="entry name" value="Transglutaminase-like"/>
</dbReference>
<dbReference type="Proteomes" id="UP000290204">
    <property type="component" value="Unassembled WGS sequence"/>
</dbReference>
<evidence type="ECO:0000259" key="3">
    <source>
        <dbReference type="Pfam" id="PF12969"/>
    </source>
</evidence>
<keyword evidence="1" id="KW-0732">Signal</keyword>